<proteinExistence type="predicted"/>
<evidence type="ECO:0000313" key="1">
    <source>
        <dbReference type="EMBL" id="KAK4743943.1"/>
    </source>
</evidence>
<name>A0AAN7GP79_9MYRT</name>
<dbReference type="Proteomes" id="UP001345219">
    <property type="component" value="Chromosome 9"/>
</dbReference>
<sequence length="190" mass="20891">MLEWRLLFSASLHLKGMELVMGHATHHLLCFPKSISIKFEALHRMERSRVSNTIPYKKKWSSCTTLTYSEPWNQSKFHNAAALSRAGVTACPNVTARGRLREARGRATAGDDGWQFDPLEWEARGRQLAGGGASLGPLLRLTAAATCNKFAASLGPLLGLIAAANCNKCQSDPRPEIYRVCSDLPSRLDP</sequence>
<gene>
    <name evidence="1" type="ORF">SAY87_010255</name>
</gene>
<keyword evidence="2" id="KW-1185">Reference proteome</keyword>
<dbReference type="EMBL" id="JAXIOK010000022">
    <property type="protein sequence ID" value="KAK4743943.1"/>
    <property type="molecule type" value="Genomic_DNA"/>
</dbReference>
<reference evidence="1 2" key="1">
    <citation type="journal article" date="2023" name="Hortic Res">
        <title>Pangenome of water caltrop reveals structural variations and asymmetric subgenome divergence after allopolyploidization.</title>
        <authorList>
            <person name="Zhang X."/>
            <person name="Chen Y."/>
            <person name="Wang L."/>
            <person name="Yuan Y."/>
            <person name="Fang M."/>
            <person name="Shi L."/>
            <person name="Lu R."/>
            <person name="Comes H.P."/>
            <person name="Ma Y."/>
            <person name="Chen Y."/>
            <person name="Huang G."/>
            <person name="Zhou Y."/>
            <person name="Zheng Z."/>
            <person name="Qiu Y."/>
        </authorList>
    </citation>
    <scope>NUCLEOTIDE SEQUENCE [LARGE SCALE GENOMIC DNA]</scope>
    <source>
        <tissue evidence="1">Roots</tissue>
    </source>
</reference>
<accession>A0AAN7GP79</accession>
<organism evidence="1 2">
    <name type="scientific">Trapa incisa</name>
    <dbReference type="NCBI Taxonomy" id="236973"/>
    <lineage>
        <taxon>Eukaryota</taxon>
        <taxon>Viridiplantae</taxon>
        <taxon>Streptophyta</taxon>
        <taxon>Embryophyta</taxon>
        <taxon>Tracheophyta</taxon>
        <taxon>Spermatophyta</taxon>
        <taxon>Magnoliopsida</taxon>
        <taxon>eudicotyledons</taxon>
        <taxon>Gunneridae</taxon>
        <taxon>Pentapetalae</taxon>
        <taxon>rosids</taxon>
        <taxon>malvids</taxon>
        <taxon>Myrtales</taxon>
        <taxon>Lythraceae</taxon>
        <taxon>Trapa</taxon>
    </lineage>
</organism>
<comment type="caution">
    <text evidence="1">The sequence shown here is derived from an EMBL/GenBank/DDBJ whole genome shotgun (WGS) entry which is preliminary data.</text>
</comment>
<dbReference type="AlphaFoldDB" id="A0AAN7GP79"/>
<protein>
    <submittedName>
        <fullName evidence="1">Uncharacterized protein</fullName>
    </submittedName>
</protein>
<evidence type="ECO:0000313" key="2">
    <source>
        <dbReference type="Proteomes" id="UP001345219"/>
    </source>
</evidence>